<dbReference type="AlphaFoldDB" id="A0A1I7Y470"/>
<protein>
    <submittedName>
        <fullName evidence="2">Vps53_N domain-containing protein</fullName>
    </submittedName>
</protein>
<accession>A0A1I7Y470</accession>
<evidence type="ECO:0000313" key="1">
    <source>
        <dbReference type="Proteomes" id="UP000095287"/>
    </source>
</evidence>
<organism evidence="1 2">
    <name type="scientific">Steinernema glaseri</name>
    <dbReference type="NCBI Taxonomy" id="37863"/>
    <lineage>
        <taxon>Eukaryota</taxon>
        <taxon>Metazoa</taxon>
        <taxon>Ecdysozoa</taxon>
        <taxon>Nematoda</taxon>
        <taxon>Chromadorea</taxon>
        <taxon>Rhabditida</taxon>
        <taxon>Tylenchina</taxon>
        <taxon>Panagrolaimomorpha</taxon>
        <taxon>Strongyloidoidea</taxon>
        <taxon>Steinernematidae</taxon>
        <taxon>Steinernema</taxon>
    </lineage>
</organism>
<reference evidence="2" key="1">
    <citation type="submission" date="2016-11" db="UniProtKB">
        <authorList>
            <consortium name="WormBaseParasite"/>
        </authorList>
    </citation>
    <scope>IDENTIFICATION</scope>
</reference>
<proteinExistence type="predicted"/>
<sequence>MAEETDINSTSFASSYEDALEEINEDVSFEHFLRMDVPDLPADLTSEEKQILKDALENVERTITDKFDDVFRQEMTTVAKDIHDELTAEIANLTSQMMAVFVKHSTNSWVEHRRPERRDSKSVDTTC</sequence>
<keyword evidence="1" id="KW-1185">Reference proteome</keyword>
<dbReference type="WBParaSite" id="L893_g12560.t1">
    <property type="protein sequence ID" value="L893_g12560.t1"/>
    <property type="gene ID" value="L893_g12560"/>
</dbReference>
<dbReference type="Proteomes" id="UP000095287">
    <property type="component" value="Unplaced"/>
</dbReference>
<evidence type="ECO:0000313" key="2">
    <source>
        <dbReference type="WBParaSite" id="L893_g12560.t1"/>
    </source>
</evidence>
<name>A0A1I7Y470_9BILA</name>